<reference evidence="8" key="1">
    <citation type="journal article" date="2012" name="Nature">
        <title>The oyster genome reveals stress adaptation and complexity of shell formation.</title>
        <authorList>
            <person name="Zhang G."/>
            <person name="Fang X."/>
            <person name="Guo X."/>
            <person name="Li L."/>
            <person name="Luo R."/>
            <person name="Xu F."/>
            <person name="Yang P."/>
            <person name="Zhang L."/>
            <person name="Wang X."/>
            <person name="Qi H."/>
            <person name="Xiong Z."/>
            <person name="Que H."/>
            <person name="Xie Y."/>
            <person name="Holland P.W."/>
            <person name="Paps J."/>
            <person name="Zhu Y."/>
            <person name="Wu F."/>
            <person name="Chen Y."/>
            <person name="Wang J."/>
            <person name="Peng C."/>
            <person name="Meng J."/>
            <person name="Yang L."/>
            <person name="Liu J."/>
            <person name="Wen B."/>
            <person name="Zhang N."/>
            <person name="Huang Z."/>
            <person name="Zhu Q."/>
            <person name="Feng Y."/>
            <person name="Mount A."/>
            <person name="Hedgecock D."/>
            <person name="Xu Z."/>
            <person name="Liu Y."/>
            <person name="Domazet-Loso T."/>
            <person name="Du Y."/>
            <person name="Sun X."/>
            <person name="Zhang S."/>
            <person name="Liu B."/>
            <person name="Cheng P."/>
            <person name="Jiang X."/>
            <person name="Li J."/>
            <person name="Fan D."/>
            <person name="Wang W."/>
            <person name="Fu W."/>
            <person name="Wang T."/>
            <person name="Wang B."/>
            <person name="Zhang J."/>
            <person name="Peng Z."/>
            <person name="Li Y."/>
            <person name="Li N."/>
            <person name="Wang J."/>
            <person name="Chen M."/>
            <person name="He Y."/>
            <person name="Tan F."/>
            <person name="Song X."/>
            <person name="Zheng Q."/>
            <person name="Huang R."/>
            <person name="Yang H."/>
            <person name="Du X."/>
            <person name="Chen L."/>
            <person name="Yang M."/>
            <person name="Gaffney P.M."/>
            <person name="Wang S."/>
            <person name="Luo L."/>
            <person name="She Z."/>
            <person name="Ming Y."/>
            <person name="Huang W."/>
            <person name="Zhang S."/>
            <person name="Huang B."/>
            <person name="Zhang Y."/>
            <person name="Qu T."/>
            <person name="Ni P."/>
            <person name="Miao G."/>
            <person name="Wang J."/>
            <person name="Wang Q."/>
            <person name="Steinberg C.E."/>
            <person name="Wang H."/>
            <person name="Li N."/>
            <person name="Qian L."/>
            <person name="Zhang G."/>
            <person name="Li Y."/>
            <person name="Yang H."/>
            <person name="Liu X."/>
            <person name="Wang J."/>
            <person name="Yin Y."/>
            <person name="Wang J."/>
        </authorList>
    </citation>
    <scope>NUCLEOTIDE SEQUENCE [LARGE SCALE GENOMIC DNA]</scope>
    <source>
        <strain evidence="8">05x7-T-G4-1.051#20</strain>
    </source>
</reference>
<evidence type="ECO:0000259" key="7">
    <source>
        <dbReference type="Pfam" id="PF25789"/>
    </source>
</evidence>
<dbReference type="InterPro" id="IPR057982">
    <property type="entry name" value="TPR_NAA35"/>
</dbReference>
<feature type="region of interest" description="Disordered" evidence="5">
    <location>
        <begin position="648"/>
        <end position="675"/>
    </location>
</feature>
<dbReference type="HOGENOM" id="CLU_011757_1_1_1"/>
<evidence type="ECO:0000256" key="4">
    <source>
        <dbReference type="ARBA" id="ARBA00030494"/>
    </source>
</evidence>
<comment type="similarity">
    <text evidence="2">Belongs to the MAK10 family.</text>
</comment>
<dbReference type="FunCoup" id="K1QNW5">
    <property type="interactions" value="1393"/>
</dbReference>
<evidence type="ECO:0000256" key="5">
    <source>
        <dbReference type="SAM" id="MobiDB-lite"/>
    </source>
</evidence>
<keyword evidence="3" id="KW-0963">Cytoplasm</keyword>
<feature type="domain" description="NAA35-like N-terminal" evidence="6">
    <location>
        <begin position="47"/>
        <end position="147"/>
    </location>
</feature>
<comment type="subcellular location">
    <subcellularLocation>
        <location evidence="1">Cytoplasm</location>
    </subcellularLocation>
</comment>
<gene>
    <name evidence="8" type="ORF">CGI_10014503</name>
</gene>
<dbReference type="EMBL" id="JH816174">
    <property type="protein sequence ID" value="EKC35573.1"/>
    <property type="molecule type" value="Genomic_DNA"/>
</dbReference>
<dbReference type="PANTHER" id="PTHR21373:SF0">
    <property type="entry name" value="N-ALPHA-ACETYLTRANSFERASE 35, NATC AUXILIARY SUBUNIT"/>
    <property type="match status" value="1"/>
</dbReference>
<dbReference type="PANTHER" id="PTHR21373">
    <property type="entry name" value="GLUCOSE REPRESSIBLE PROTEIN MAK10"/>
    <property type="match status" value="1"/>
</dbReference>
<dbReference type="InParanoid" id="K1QNW5"/>
<sequence length="831" mass="95365">MEGTMQTQPPSDPGGQGSDGRVDSKSRYDWKDITEEFMSSASALQMGELLHDTNFGLFEAMSAIEMMDPKMDAGMMCNQIQRKVLTFDSALESGAIKIKDLSIPELIGIMDTSLACLVTWLEGHSLAQTVFTNLFLHNPYMIDDKCLKAFSILMLKLVDHIRDRVNRAGVFEEEDFQSLTYGFKMAADVTDARATGMMKEVEDDLNRIIKMTRSKVGEERDAQTEQEHEITNALFSRVKFFRLFLTALLSFSKEKCEGIPQAQKLICQLLELLPIIRDTICMGIQPDNKEVDYPTIMGFEPLVNQRLLPPTFPRYTVIRSREEALGHIEGLLYRLQIVTTVPELTTFHIIMEAFQEFSKSSPCVLSRSILQLTLLPVNKRVFGVHTMVDFLKDTIRNFIAPPVLSQKSALYNNSQAKQYVDAWFVQVVRPFTALVQITGHNRARQRDKWAHILEDLSALQEEADKVDACLHQMLTKMEPNRQHIACLGNWVLYHTLQAMISYLLAGFELELYATYEYHYVYWYLYEMLYSWLINTLHRADNFLLENETMADSQQKGRSNKKNKKKKRIKTLNKEITLAQAGQQMFGGYYKAVMGFRLDGKMQMPEFQFDCEEVRYSHRFQPFTNVSTPPYIPYVQYKLTETKSGGAYAIPSASASGPDSQQKGRRNKKNKKKKRIKTLNKEITLAQAGQQMFGGYYKAVMGFRLDGKMQMPEFQFDCEEVRYSHRFQPFTNVSTPPYIPYVQYKEMSDLNRYEPDATAVSLYGAACKCFHQAKSLLESFHNPSEEVQAMIKVAKVNFVVMKILMGGHKKDSQEPPVFDFTSHPVYPTIKMV</sequence>
<dbReference type="InterPro" id="IPR057983">
    <property type="entry name" value="NAA35-like_N"/>
</dbReference>
<accession>K1QNW5</accession>
<dbReference type="Pfam" id="PF04112">
    <property type="entry name" value="Mak10"/>
    <property type="match status" value="1"/>
</dbReference>
<evidence type="ECO:0000313" key="8">
    <source>
        <dbReference type="EMBL" id="EKC35573.1"/>
    </source>
</evidence>
<evidence type="ECO:0000259" key="6">
    <source>
        <dbReference type="Pfam" id="PF04112"/>
    </source>
</evidence>
<feature type="compositionally biased region" description="Basic residues" evidence="5">
    <location>
        <begin position="662"/>
        <end position="675"/>
    </location>
</feature>
<dbReference type="InterPro" id="IPR007244">
    <property type="entry name" value="Naa35_N"/>
</dbReference>
<protein>
    <recommendedName>
        <fullName evidence="4">Protein MAK10 homolog</fullName>
    </recommendedName>
</protein>
<feature type="domain" description="NAA35-like TPR repeats" evidence="7">
    <location>
        <begin position="656"/>
        <end position="828"/>
    </location>
</feature>
<evidence type="ECO:0000256" key="2">
    <source>
        <dbReference type="ARBA" id="ARBA00006289"/>
    </source>
</evidence>
<dbReference type="GO" id="GO:0031417">
    <property type="term" value="C:NatC complex"/>
    <property type="evidence" value="ECO:0007669"/>
    <property type="project" value="InterPro"/>
</dbReference>
<evidence type="ECO:0000256" key="1">
    <source>
        <dbReference type="ARBA" id="ARBA00004496"/>
    </source>
</evidence>
<name>K1QNW5_MAGGI</name>
<proteinExistence type="inferred from homology"/>
<evidence type="ECO:0000256" key="3">
    <source>
        <dbReference type="ARBA" id="ARBA00022490"/>
    </source>
</evidence>
<feature type="domain" description="NAA35-like TPR repeats" evidence="7">
    <location>
        <begin position="338"/>
        <end position="640"/>
    </location>
</feature>
<feature type="region of interest" description="Disordered" evidence="5">
    <location>
        <begin position="1"/>
        <end position="25"/>
    </location>
</feature>
<dbReference type="Pfam" id="PF25789">
    <property type="entry name" value="TPR_NAA35"/>
    <property type="match status" value="2"/>
</dbReference>
<dbReference type="AlphaFoldDB" id="K1QNW5"/>
<organism evidence="8">
    <name type="scientific">Magallana gigas</name>
    <name type="common">Pacific oyster</name>
    <name type="synonym">Crassostrea gigas</name>
    <dbReference type="NCBI Taxonomy" id="29159"/>
    <lineage>
        <taxon>Eukaryota</taxon>
        <taxon>Metazoa</taxon>
        <taxon>Spiralia</taxon>
        <taxon>Lophotrochozoa</taxon>
        <taxon>Mollusca</taxon>
        <taxon>Bivalvia</taxon>
        <taxon>Autobranchia</taxon>
        <taxon>Pteriomorphia</taxon>
        <taxon>Ostreida</taxon>
        <taxon>Ostreoidea</taxon>
        <taxon>Ostreidae</taxon>
        <taxon>Magallana</taxon>
    </lineage>
</organism>